<keyword evidence="7" id="KW-0823">Tryptophan catabolism</keyword>
<feature type="non-terminal residue" evidence="12">
    <location>
        <position position="1"/>
    </location>
</feature>
<comment type="pathway">
    <text evidence="9">Amino-acid degradation; L-tryptophan degradation via kynurenine pathway; L-kynurenine from L-tryptophan: step 1/2.</text>
</comment>
<protein>
    <recommendedName>
        <fullName evidence="11">tryptophan 2,3-dioxygenase</fullName>
        <ecNumber evidence="11">1.13.11.11</ecNumber>
    </recommendedName>
</protein>
<reference evidence="12 13" key="1">
    <citation type="submission" date="2019-09" db="EMBL/GenBank/DDBJ databases">
        <title>Bird 10,000 Genomes (B10K) Project - Family phase.</title>
        <authorList>
            <person name="Zhang G."/>
        </authorList>
    </citation>
    <scope>NUCLEOTIDE SEQUENCE [LARGE SCALE GENOMIC DNA]</scope>
    <source>
        <strain evidence="12">B10K-DU-001-26</strain>
        <tissue evidence="12">Muscle</tissue>
    </source>
</reference>
<evidence type="ECO:0000313" key="12">
    <source>
        <dbReference type="EMBL" id="NXI18363.1"/>
    </source>
</evidence>
<dbReference type="GO" id="GO:0004833">
    <property type="term" value="F:L-tryptophan 2,3-dioxygenase activity"/>
    <property type="evidence" value="ECO:0007669"/>
    <property type="project" value="UniProtKB-EC"/>
</dbReference>
<dbReference type="Proteomes" id="UP000530962">
    <property type="component" value="Unassembled WGS sequence"/>
</dbReference>
<comment type="cofactor">
    <cofactor evidence="1">
        <name>heme</name>
        <dbReference type="ChEBI" id="CHEBI:30413"/>
    </cofactor>
</comment>
<dbReference type="AlphaFoldDB" id="A0A7K9R400"/>
<accession>A0A7K9R400</accession>
<evidence type="ECO:0000256" key="5">
    <source>
        <dbReference type="ARBA" id="ARBA00023002"/>
    </source>
</evidence>
<dbReference type="HAMAP" id="MF_01972">
    <property type="entry name" value="T23O"/>
    <property type="match status" value="1"/>
</dbReference>
<proteinExistence type="inferred from homology"/>
<evidence type="ECO:0000256" key="4">
    <source>
        <dbReference type="ARBA" id="ARBA00022964"/>
    </source>
</evidence>
<evidence type="ECO:0000256" key="9">
    <source>
        <dbReference type="ARBA" id="ARBA00060570"/>
    </source>
</evidence>
<dbReference type="PANTHER" id="PTHR10138:SF0">
    <property type="entry name" value="TRYPTOPHAN 2,3-DIOXYGENASE"/>
    <property type="match status" value="1"/>
</dbReference>
<keyword evidence="6" id="KW-0408">Iron</keyword>
<dbReference type="PANTHER" id="PTHR10138">
    <property type="entry name" value="TRYPTOPHAN 2,3-DIOXYGENASE"/>
    <property type="match status" value="1"/>
</dbReference>
<dbReference type="FunFam" id="1.10.287.3810:FF:000001">
    <property type="entry name" value="Tryptophan 2,3-dioxygenase"/>
    <property type="match status" value="1"/>
</dbReference>
<dbReference type="Gene3D" id="1.10.287.3810">
    <property type="match status" value="1"/>
</dbReference>
<keyword evidence="2" id="KW-0349">Heme</keyword>
<keyword evidence="3" id="KW-0479">Metal-binding</keyword>
<comment type="subunit">
    <text evidence="10">Homotetramer. Dimer of dimers.</text>
</comment>
<evidence type="ECO:0000256" key="1">
    <source>
        <dbReference type="ARBA" id="ARBA00001971"/>
    </source>
</evidence>
<dbReference type="GO" id="GO:0019441">
    <property type="term" value="P:L-tryptophan catabolic process to kynurenine"/>
    <property type="evidence" value="ECO:0007669"/>
    <property type="project" value="InterPro"/>
</dbReference>
<dbReference type="EC" id="1.13.11.11" evidence="11"/>
<dbReference type="SUPFAM" id="SSF140959">
    <property type="entry name" value="Indolic compounds 2,3-dioxygenase-like"/>
    <property type="match status" value="1"/>
</dbReference>
<evidence type="ECO:0000256" key="11">
    <source>
        <dbReference type="ARBA" id="ARBA00066688"/>
    </source>
</evidence>
<dbReference type="GO" id="GO:0019442">
    <property type="term" value="P:L-tryptophan catabolic process to acetyl-CoA"/>
    <property type="evidence" value="ECO:0007669"/>
    <property type="project" value="TreeGrafter"/>
</dbReference>
<keyword evidence="4 12" id="KW-0223">Dioxygenase</keyword>
<dbReference type="GO" id="GO:0020037">
    <property type="term" value="F:heme binding"/>
    <property type="evidence" value="ECO:0007669"/>
    <property type="project" value="InterPro"/>
</dbReference>
<evidence type="ECO:0000256" key="8">
    <source>
        <dbReference type="ARBA" id="ARBA00050412"/>
    </source>
</evidence>
<comment type="caution">
    <text evidence="12">The sequence shown here is derived from an EMBL/GenBank/DDBJ whole genome shotgun (WGS) entry which is preliminary data.</text>
</comment>
<evidence type="ECO:0000256" key="7">
    <source>
        <dbReference type="ARBA" id="ARBA00023079"/>
    </source>
</evidence>
<dbReference type="InterPro" id="IPR004981">
    <property type="entry name" value="Trp_2_3_dOase"/>
</dbReference>
<dbReference type="GO" id="GO:0046872">
    <property type="term" value="F:metal ion binding"/>
    <property type="evidence" value="ECO:0007669"/>
    <property type="project" value="UniProtKB-KW"/>
</dbReference>
<evidence type="ECO:0000313" key="13">
    <source>
        <dbReference type="Proteomes" id="UP000530962"/>
    </source>
</evidence>
<evidence type="ECO:0000256" key="10">
    <source>
        <dbReference type="ARBA" id="ARBA00061930"/>
    </source>
</evidence>
<dbReference type="Gene3D" id="1.20.58.480">
    <property type="match status" value="1"/>
</dbReference>
<feature type="non-terminal residue" evidence="12">
    <location>
        <position position="406"/>
    </location>
</feature>
<keyword evidence="13" id="KW-1185">Reference proteome</keyword>
<dbReference type="EMBL" id="VWZV01015320">
    <property type="protein sequence ID" value="NXI18363.1"/>
    <property type="molecule type" value="Genomic_DNA"/>
</dbReference>
<gene>
    <name evidence="12" type="primary">Tdo2</name>
    <name evidence="12" type="ORF">IRECYA_R11506</name>
</gene>
<organism evidence="12 13">
    <name type="scientific">Irena cyanogastra</name>
    <name type="common">Philippine fairy-bluebird</name>
    <dbReference type="NCBI Taxonomy" id="175120"/>
    <lineage>
        <taxon>Eukaryota</taxon>
        <taxon>Metazoa</taxon>
        <taxon>Chordata</taxon>
        <taxon>Craniata</taxon>
        <taxon>Vertebrata</taxon>
        <taxon>Euteleostomi</taxon>
        <taxon>Archelosauria</taxon>
        <taxon>Archosauria</taxon>
        <taxon>Dinosauria</taxon>
        <taxon>Saurischia</taxon>
        <taxon>Theropoda</taxon>
        <taxon>Coelurosauria</taxon>
        <taxon>Aves</taxon>
        <taxon>Neognathae</taxon>
        <taxon>Neoaves</taxon>
        <taxon>Telluraves</taxon>
        <taxon>Australaves</taxon>
        <taxon>Passeriformes</taxon>
        <taxon>Corvoidea</taxon>
        <taxon>Irenidae</taxon>
        <taxon>Irena</taxon>
    </lineage>
</organism>
<evidence type="ECO:0000256" key="3">
    <source>
        <dbReference type="ARBA" id="ARBA00022723"/>
    </source>
</evidence>
<evidence type="ECO:0000256" key="6">
    <source>
        <dbReference type="ARBA" id="ARBA00023004"/>
    </source>
</evidence>
<evidence type="ECO:0000256" key="2">
    <source>
        <dbReference type="ARBA" id="ARBA00022617"/>
    </source>
</evidence>
<dbReference type="Pfam" id="PF03301">
    <property type="entry name" value="Trp_dioxygenase"/>
    <property type="match status" value="1"/>
</dbReference>
<comment type="catalytic activity">
    <reaction evidence="8">
        <text>L-tryptophan + O2 = N-formyl-L-kynurenine</text>
        <dbReference type="Rhea" id="RHEA:24536"/>
        <dbReference type="ChEBI" id="CHEBI:15379"/>
        <dbReference type="ChEBI" id="CHEBI:57912"/>
        <dbReference type="ChEBI" id="CHEBI:58629"/>
        <dbReference type="EC" id="1.13.11.11"/>
    </reaction>
</comment>
<name>A0A7K9R400_IRECY</name>
<keyword evidence="5" id="KW-0560">Oxidoreductase</keyword>
<dbReference type="InterPro" id="IPR037217">
    <property type="entry name" value="Trp/Indoleamine_2_3_dOase-like"/>
</dbReference>
<sequence length="406" mass="47920">MSQCPFAGKNYLFNFNKLSLEDENDDKSQEGINKASKGGLIYGEYLQLNKILNAQELESEKKGKKIHDEHLFIVTHQAYELWFKQILWEMDSVRVIFQNGHVRDERNMLKVITRMNRISLILKLLVEQFSVLETMSALDFFDFRYYLSPASGFQSLQFRLLENKIGVPQSLRVPYNRRHYRDNFKGQDHELLLQSEQEPTLLQLVEAWLERTPGLDSDKFSFWRQFEENVLKGLEEEFALIQAKAESEEKDDLLSEFQKQRDILLSLFDEKRHEHLLSKGERRLSYKALKGALMIYFYREEPRFQVPFQLLTSLMDLDVLMTKWRYNHVCLVHRMIGGKAGTGGSSGYHYLRSTVSDRYKVFVDLFNLSTFLVPRHWIPKMNPSIHKFLYTAEYCDSSYFSSDDSD</sequence>